<dbReference type="RefSeq" id="WP_073455010.1">
    <property type="nucleotide sequence ID" value="NZ_FRAP01000001.1"/>
</dbReference>
<accession>A0A1M6NM16</accession>
<organism evidence="1 2">
    <name type="scientific">Pseudonocardia thermophila</name>
    <dbReference type="NCBI Taxonomy" id="1848"/>
    <lineage>
        <taxon>Bacteria</taxon>
        <taxon>Bacillati</taxon>
        <taxon>Actinomycetota</taxon>
        <taxon>Actinomycetes</taxon>
        <taxon>Pseudonocardiales</taxon>
        <taxon>Pseudonocardiaceae</taxon>
        <taxon>Pseudonocardia</taxon>
    </lineage>
</organism>
<name>A0A1M6NM16_PSETH</name>
<protein>
    <submittedName>
        <fullName evidence="1">Uncharacterized protein</fullName>
    </submittedName>
</protein>
<sequence>MDDGLPRLDLVGHPALRATHGKTLEFTVDPDVTERATCVLGVAGRVTGGAVAGPVRITIDAGGAVATVDAIANPDWAGGTAVVRRGTDRRPDTFATEATAAAADLPRELVARIIDPDTPITVRCSRLPRRPDGRAGLVLAWTAPGAPAAPRLAAELVAADAVVAEDADAARVAGERTIRAADAVTGLLDGELGRVLVVATAGLPGASVTAALEAPEKVAVEVAGLPAALVAAAGSPVRGPVQLAEGRSRIDAVLRSAPPEVTLVVTVAAADLPRLLERAADRRGTRTATVVDPAAGGVVRWGPVGRLRAGRTSGELVCALDGAADTVLGPELAAFVRGLLAAGVSARTAAHALAQVPGWSRRSAYDAVLGLTGD</sequence>
<dbReference type="InterPro" id="IPR007171">
    <property type="entry name" value="DUF371"/>
</dbReference>
<evidence type="ECO:0000313" key="1">
    <source>
        <dbReference type="EMBL" id="SHJ96797.1"/>
    </source>
</evidence>
<dbReference type="InterPro" id="IPR023131">
    <property type="entry name" value="Mth639-like_dom_sf"/>
</dbReference>
<keyword evidence="2" id="KW-1185">Reference proteome</keyword>
<gene>
    <name evidence="1" type="ORF">SAMN05443637_101340</name>
</gene>
<evidence type="ECO:0000313" key="2">
    <source>
        <dbReference type="Proteomes" id="UP000184363"/>
    </source>
</evidence>
<dbReference type="AlphaFoldDB" id="A0A1M6NM16"/>
<dbReference type="EMBL" id="FRAP01000001">
    <property type="protein sequence ID" value="SHJ96797.1"/>
    <property type="molecule type" value="Genomic_DNA"/>
</dbReference>
<dbReference type="OrthoDB" id="3690130at2"/>
<proteinExistence type="predicted"/>
<dbReference type="Gene3D" id="2.60.120.630">
    <property type="entry name" value="mth639 domain like"/>
    <property type="match status" value="1"/>
</dbReference>
<reference evidence="1 2" key="1">
    <citation type="submission" date="2016-11" db="EMBL/GenBank/DDBJ databases">
        <authorList>
            <person name="Jaros S."/>
            <person name="Januszkiewicz K."/>
            <person name="Wedrychowicz H."/>
        </authorList>
    </citation>
    <scope>NUCLEOTIDE SEQUENCE [LARGE SCALE GENOMIC DNA]</scope>
    <source>
        <strain evidence="1 2">DSM 43832</strain>
    </source>
</reference>
<dbReference type="Proteomes" id="UP000184363">
    <property type="component" value="Unassembled WGS sequence"/>
</dbReference>
<dbReference type="Pfam" id="PF04027">
    <property type="entry name" value="DUF371"/>
    <property type="match status" value="1"/>
</dbReference>